<reference evidence="2" key="1">
    <citation type="submission" date="2018-08" db="EMBL/GenBank/DDBJ databases">
        <authorList>
            <person name="Rodrigo-Torres L."/>
            <person name="Arahal R. D."/>
            <person name="Lucena T."/>
        </authorList>
    </citation>
    <scope>NUCLEOTIDE SEQUENCE [LARGE SCALE GENOMIC DNA]</scope>
    <source>
        <strain evidence="2">CECT 7235</strain>
    </source>
</reference>
<dbReference type="RefSeq" id="WP_121092934.1">
    <property type="nucleotide sequence ID" value="NZ_UIHC01000002.1"/>
</dbReference>
<gene>
    <name evidence="1" type="ORF">ROE7235_00352</name>
</gene>
<dbReference type="AlphaFoldDB" id="A0A3B0MHM1"/>
<keyword evidence="2" id="KW-1185">Reference proteome</keyword>
<proteinExistence type="predicted"/>
<evidence type="ECO:0000313" key="1">
    <source>
        <dbReference type="EMBL" id="SUZ30627.1"/>
    </source>
</evidence>
<dbReference type="OrthoDB" id="9791827at2"/>
<organism evidence="1 2">
    <name type="scientific">Roseinatronobacter ekhonensis</name>
    <dbReference type="NCBI Taxonomy" id="254356"/>
    <lineage>
        <taxon>Bacteria</taxon>
        <taxon>Pseudomonadati</taxon>
        <taxon>Pseudomonadota</taxon>
        <taxon>Alphaproteobacteria</taxon>
        <taxon>Rhodobacterales</taxon>
        <taxon>Paracoccaceae</taxon>
        <taxon>Roseinatronobacter</taxon>
    </lineage>
</organism>
<evidence type="ECO:0008006" key="3">
    <source>
        <dbReference type="Google" id="ProtNLM"/>
    </source>
</evidence>
<sequence length="344" mass="39803">MQNDRTVLRDAEIRLRNIHRHQWHLLRNRMLRKGRLFPKLALPQTMDEKFLWRKLLDHDPRFVIMSDKLATKRWLAARWPELPVASVLWTSRTGRDLPYDLCAPGVVLKYNCGSHTNLVLGSDVPARKHLVGRLRSWLRTDYGWETGEWGYSPVRRRVFAEANAFPGRPVSEIKAYMQGGFLDRLVMIYQDGPKKTAAIWQDHGQGLELTQATAAVSPIRDTRPLPEVAARACRIARMIGAEFDHVRVDFMTDLQDLVVGEMTIYNLGGRVSDLGHLRDVRMNRHWDLRRSWFLNSYHTGWKQRYAAALRAQLDRQAENDPVMAEVAALPCSVFDICYDDYAPD</sequence>
<accession>A0A3B0MHM1</accession>
<name>A0A3B0MHM1_9RHOB</name>
<dbReference type="Proteomes" id="UP000272908">
    <property type="component" value="Unassembled WGS sequence"/>
</dbReference>
<evidence type="ECO:0000313" key="2">
    <source>
        <dbReference type="Proteomes" id="UP000272908"/>
    </source>
</evidence>
<protein>
    <recommendedName>
        <fullName evidence="3">Alpha-L-glutamate ligase-related protein ATP-grasp domain-containing protein</fullName>
    </recommendedName>
</protein>
<dbReference type="EMBL" id="UIHC01000002">
    <property type="protein sequence ID" value="SUZ30627.1"/>
    <property type="molecule type" value="Genomic_DNA"/>
</dbReference>